<dbReference type="InterPro" id="IPR035936">
    <property type="entry name" value="BB2672"/>
</dbReference>
<reference evidence="1" key="1">
    <citation type="journal article" date="2022" name="Pest Manag. Sci.">
        <title>Glutamicibacter halophytocola-mediated host fitness of potato tuber moth on Solanaceae crops.</title>
        <authorList>
            <person name="Wang W."/>
            <person name="Xiao G."/>
            <person name="Du G."/>
            <person name="Chang L."/>
            <person name="Yang Y."/>
            <person name="Ye J."/>
            <person name="Chen B."/>
        </authorList>
    </citation>
    <scope>NUCLEOTIDE SEQUENCE</scope>
    <source>
        <strain evidence="1">S2</strain>
    </source>
</reference>
<sequence length="219" mass="23064">MNPPLIVSSDLSTRSTLAGYSDFAAATGLRKLSSTVEEVPHENLGTITRATAMAVIANPWLGTGPDHDLSERTEAIAPLLAKLISDRLLEALGGVESVEAFGKAALVGSDGELEHAGALIHTPYFGNLLREALGGTSIICFADGRGVPGETLRVPMWHKNAAATRTHYQTMDLYLPDAPHAGEIAVIAAASSGPRPHARIGDRTTDRPVTSEILKGIQL</sequence>
<evidence type="ECO:0000313" key="2">
    <source>
        <dbReference type="Proteomes" id="UP001060018"/>
    </source>
</evidence>
<dbReference type="Proteomes" id="UP001060018">
    <property type="component" value="Chromosome"/>
</dbReference>
<organism evidence="1 2">
    <name type="scientific">Glutamicibacter halophytocola</name>
    <dbReference type="NCBI Taxonomy" id="1933880"/>
    <lineage>
        <taxon>Bacteria</taxon>
        <taxon>Bacillati</taxon>
        <taxon>Actinomycetota</taxon>
        <taxon>Actinomycetes</taxon>
        <taxon>Micrococcales</taxon>
        <taxon>Micrococcaceae</taxon>
        <taxon>Glutamicibacter</taxon>
    </lineage>
</organism>
<evidence type="ECO:0000313" key="1">
    <source>
        <dbReference type="EMBL" id="UUX58557.1"/>
    </source>
</evidence>
<dbReference type="RefSeq" id="WP_171919288.1">
    <property type="nucleotide sequence ID" value="NZ_CP102487.1"/>
</dbReference>
<dbReference type="Pfam" id="PF06684">
    <property type="entry name" value="AA_synth"/>
    <property type="match status" value="1"/>
</dbReference>
<dbReference type="AlphaFoldDB" id="A0AA95BRI5"/>
<protein>
    <submittedName>
        <fullName evidence="1">Amino acid synthesis family protein</fullName>
    </submittedName>
</protein>
<name>A0AA95BRI5_9MICC</name>
<accession>A0AA95BRI5</accession>
<proteinExistence type="predicted"/>
<dbReference type="InterPro" id="IPR009569">
    <property type="entry name" value="AA_synth_put"/>
</dbReference>
<dbReference type="SUPFAM" id="SSF160519">
    <property type="entry name" value="BB2672-like"/>
    <property type="match status" value="1"/>
</dbReference>
<gene>
    <name evidence="1" type="ORF">NUH22_14840</name>
</gene>
<dbReference type="EMBL" id="CP102487">
    <property type="protein sequence ID" value="UUX58557.1"/>
    <property type="molecule type" value="Genomic_DNA"/>
</dbReference>
<dbReference type="Gene3D" id="3.30.1330.110">
    <property type="entry name" value="BB2672"/>
    <property type="match status" value="1"/>
</dbReference>